<evidence type="ECO:0000313" key="1">
    <source>
        <dbReference type="EMBL" id="KAL0479065.1"/>
    </source>
</evidence>
<accession>A0AAW2YPK8</accession>
<dbReference type="Proteomes" id="UP001431209">
    <property type="component" value="Unassembled WGS sequence"/>
</dbReference>
<keyword evidence="2" id="KW-1185">Reference proteome</keyword>
<sequence length="129" mass="15113">MVEQKYYFPVVTPMDSPQSQRTVDTVAFIEKIEALKRYHNVIFQYIQMFERKREEATQSDKEELKKNIGKYNVLIRQFNRIYGMMTGDKDAFHNYVPSDEDFKVLDVVEGQINAKIQASMSTNVQSKSS</sequence>
<dbReference type="EMBL" id="JAOPGA020000496">
    <property type="protein sequence ID" value="KAL0479065.1"/>
    <property type="molecule type" value="Genomic_DNA"/>
</dbReference>
<name>A0AAW2YPK8_9EUKA</name>
<reference evidence="1 2" key="1">
    <citation type="submission" date="2024-03" db="EMBL/GenBank/DDBJ databases">
        <title>The Acrasis kona genome and developmental transcriptomes reveal deep origins of eukaryotic multicellular pathways.</title>
        <authorList>
            <person name="Sheikh S."/>
            <person name="Fu C.-J."/>
            <person name="Brown M.W."/>
            <person name="Baldauf S.L."/>
        </authorList>
    </citation>
    <scope>NUCLEOTIDE SEQUENCE [LARGE SCALE GENOMIC DNA]</scope>
    <source>
        <strain evidence="1 2">ATCC MYA-3509</strain>
    </source>
</reference>
<comment type="caution">
    <text evidence="1">The sequence shown here is derived from an EMBL/GenBank/DDBJ whole genome shotgun (WGS) entry which is preliminary data.</text>
</comment>
<protein>
    <submittedName>
        <fullName evidence="1">Uncharacterized protein</fullName>
    </submittedName>
</protein>
<gene>
    <name evidence="1" type="ORF">AKO1_007910</name>
</gene>
<organism evidence="1 2">
    <name type="scientific">Acrasis kona</name>
    <dbReference type="NCBI Taxonomy" id="1008807"/>
    <lineage>
        <taxon>Eukaryota</taxon>
        <taxon>Discoba</taxon>
        <taxon>Heterolobosea</taxon>
        <taxon>Tetramitia</taxon>
        <taxon>Eutetramitia</taxon>
        <taxon>Acrasidae</taxon>
        <taxon>Acrasis</taxon>
    </lineage>
</organism>
<proteinExistence type="predicted"/>
<dbReference type="AlphaFoldDB" id="A0AAW2YPK8"/>
<evidence type="ECO:0000313" key="2">
    <source>
        <dbReference type="Proteomes" id="UP001431209"/>
    </source>
</evidence>